<dbReference type="Proteomes" id="UP000054337">
    <property type="component" value="Unassembled WGS sequence"/>
</dbReference>
<dbReference type="RefSeq" id="XP_014557207.1">
    <property type="nucleotide sequence ID" value="XM_014701721.1"/>
</dbReference>
<reference evidence="1 2" key="1">
    <citation type="journal article" date="2013" name="PLoS Genet.">
        <title>Comparative genome structure, secondary metabolite, and effector coding capacity across Cochliobolus pathogens.</title>
        <authorList>
            <person name="Condon B.J."/>
            <person name="Leng Y."/>
            <person name="Wu D."/>
            <person name="Bushley K.E."/>
            <person name="Ohm R.A."/>
            <person name="Otillar R."/>
            <person name="Martin J."/>
            <person name="Schackwitz W."/>
            <person name="Grimwood J."/>
            <person name="MohdZainudin N."/>
            <person name="Xue C."/>
            <person name="Wang R."/>
            <person name="Manning V.A."/>
            <person name="Dhillon B."/>
            <person name="Tu Z.J."/>
            <person name="Steffenson B.J."/>
            <person name="Salamov A."/>
            <person name="Sun H."/>
            <person name="Lowry S."/>
            <person name="LaButti K."/>
            <person name="Han J."/>
            <person name="Copeland A."/>
            <person name="Lindquist E."/>
            <person name="Barry K."/>
            <person name="Schmutz J."/>
            <person name="Baker S.E."/>
            <person name="Ciuffetti L.M."/>
            <person name="Grigoriev I.V."/>
            <person name="Zhong S."/>
            <person name="Turgeon B.G."/>
        </authorList>
    </citation>
    <scope>NUCLEOTIDE SEQUENCE [LARGE SCALE GENOMIC DNA]</scope>
    <source>
        <strain evidence="1 2">FI3</strain>
    </source>
</reference>
<dbReference type="EMBL" id="KI968728">
    <property type="protein sequence ID" value="EUN27627.1"/>
    <property type="molecule type" value="Genomic_DNA"/>
</dbReference>
<dbReference type="HOGENOM" id="CLU_176416_1_0_1"/>
<dbReference type="GeneID" id="26260494"/>
<proteinExistence type="predicted"/>
<dbReference type="OrthoDB" id="10420525at2759"/>
<evidence type="ECO:0008006" key="3">
    <source>
        <dbReference type="Google" id="ProtNLM"/>
    </source>
</evidence>
<accession>W7EU84</accession>
<sequence length="64" mass="6841">LGSMDMLNDSYKCANDAKPSLACTDLSLKPTCFCTCSNGVMFDETLPHSSHGTSSCNDCEAEKN</sequence>
<organism evidence="1 2">
    <name type="scientific">Bipolaris victoriae (strain FI3)</name>
    <name type="common">Victoria blight of oats agent</name>
    <name type="synonym">Cochliobolus victoriae</name>
    <dbReference type="NCBI Taxonomy" id="930091"/>
    <lineage>
        <taxon>Eukaryota</taxon>
        <taxon>Fungi</taxon>
        <taxon>Dikarya</taxon>
        <taxon>Ascomycota</taxon>
        <taxon>Pezizomycotina</taxon>
        <taxon>Dothideomycetes</taxon>
        <taxon>Pleosporomycetidae</taxon>
        <taxon>Pleosporales</taxon>
        <taxon>Pleosporineae</taxon>
        <taxon>Pleosporaceae</taxon>
        <taxon>Bipolaris</taxon>
    </lineage>
</organism>
<feature type="non-terminal residue" evidence="1">
    <location>
        <position position="1"/>
    </location>
</feature>
<evidence type="ECO:0000313" key="2">
    <source>
        <dbReference type="Proteomes" id="UP000054337"/>
    </source>
</evidence>
<protein>
    <recommendedName>
        <fullName evidence="3">WSC domain-containing protein</fullName>
    </recommendedName>
</protein>
<keyword evidence="2" id="KW-1185">Reference proteome</keyword>
<gene>
    <name evidence="1" type="ORF">COCVIDRAFT_97929</name>
</gene>
<dbReference type="AlphaFoldDB" id="W7EU84"/>
<evidence type="ECO:0000313" key="1">
    <source>
        <dbReference type="EMBL" id="EUN27627.1"/>
    </source>
</evidence>
<name>W7EU84_BIPV3</name>